<dbReference type="InterPro" id="IPR040375">
    <property type="entry name" value="DGCR8"/>
</dbReference>
<dbReference type="GO" id="GO:0031053">
    <property type="term" value="P:primary miRNA processing"/>
    <property type="evidence" value="ECO:0007669"/>
    <property type="project" value="InterPro"/>
</dbReference>
<dbReference type="EMBL" id="JAIZAY010000191">
    <property type="protein sequence ID" value="KAJ8018786.1"/>
    <property type="molecule type" value="Genomic_DNA"/>
</dbReference>
<dbReference type="GO" id="GO:0070878">
    <property type="term" value="F:primary miRNA binding"/>
    <property type="evidence" value="ECO:0007669"/>
    <property type="project" value="TreeGrafter"/>
</dbReference>
<sequence>MKILNAPFNSGLTVKNWFYLIKEMGRQKKVLEIKKSKRGGRQTSVVKPAVPLFDVEMPSTTGNNAVRKKECALNMKDKTPVAILHEYCQKVLRAHPKYVVEESNNAHHPFEAVMFIEGTKYGRGQAQSKKVARLNADFVVDATRKGNKIHFANHSVNPNC</sequence>
<evidence type="ECO:0000313" key="4">
    <source>
        <dbReference type="Proteomes" id="UP001152320"/>
    </source>
</evidence>
<dbReference type="PANTHER" id="PTHR13482:SF3">
    <property type="entry name" value="MICROPROCESSOR COMPLEX SUBUNIT DGCR8"/>
    <property type="match status" value="1"/>
</dbReference>
<accession>A0A9Q1B959</accession>
<dbReference type="GO" id="GO:0070877">
    <property type="term" value="C:microprocessor complex"/>
    <property type="evidence" value="ECO:0007669"/>
    <property type="project" value="InterPro"/>
</dbReference>
<dbReference type="SUPFAM" id="SSF54768">
    <property type="entry name" value="dsRNA-binding domain-like"/>
    <property type="match status" value="1"/>
</dbReference>
<evidence type="ECO:0000259" key="2">
    <source>
        <dbReference type="PROSITE" id="PS50137"/>
    </source>
</evidence>
<dbReference type="GO" id="GO:0003725">
    <property type="term" value="F:double-stranded RNA binding"/>
    <property type="evidence" value="ECO:0007669"/>
    <property type="project" value="TreeGrafter"/>
</dbReference>
<dbReference type="AlphaFoldDB" id="A0A9Q1B959"/>
<dbReference type="Proteomes" id="UP001152320">
    <property type="component" value="Unassembled WGS sequence"/>
</dbReference>
<dbReference type="PROSITE" id="PS50137">
    <property type="entry name" value="DS_RBD"/>
    <property type="match status" value="1"/>
</dbReference>
<proteinExistence type="predicted"/>
<dbReference type="Pfam" id="PF00035">
    <property type="entry name" value="dsrm"/>
    <property type="match status" value="1"/>
</dbReference>
<dbReference type="InterPro" id="IPR014720">
    <property type="entry name" value="dsRBD_dom"/>
</dbReference>
<comment type="caution">
    <text evidence="3">The sequence shown here is derived from an EMBL/GenBank/DDBJ whole genome shotgun (WGS) entry which is preliminary data.</text>
</comment>
<dbReference type="PANTHER" id="PTHR13482">
    <property type="entry name" value="MICRORNA PROCESSOR COMPLEX SUBUNIT DGCR8"/>
    <property type="match status" value="1"/>
</dbReference>
<dbReference type="SMART" id="SM00358">
    <property type="entry name" value="DSRM"/>
    <property type="match status" value="1"/>
</dbReference>
<name>A0A9Q1B959_HOLLE</name>
<evidence type="ECO:0000313" key="3">
    <source>
        <dbReference type="EMBL" id="KAJ8018786.1"/>
    </source>
</evidence>
<dbReference type="GO" id="GO:0020037">
    <property type="term" value="F:heme binding"/>
    <property type="evidence" value="ECO:0007669"/>
    <property type="project" value="InterPro"/>
</dbReference>
<dbReference type="GO" id="GO:0042802">
    <property type="term" value="F:identical protein binding"/>
    <property type="evidence" value="ECO:0007669"/>
    <property type="project" value="InterPro"/>
</dbReference>
<evidence type="ECO:0000256" key="1">
    <source>
        <dbReference type="PROSITE-ProRule" id="PRU00266"/>
    </source>
</evidence>
<keyword evidence="4" id="KW-1185">Reference proteome</keyword>
<dbReference type="SUPFAM" id="SSF82199">
    <property type="entry name" value="SET domain"/>
    <property type="match status" value="1"/>
</dbReference>
<feature type="domain" description="DRBM" evidence="2">
    <location>
        <begin position="79"/>
        <end position="136"/>
    </location>
</feature>
<dbReference type="InterPro" id="IPR046341">
    <property type="entry name" value="SET_dom_sf"/>
</dbReference>
<dbReference type="CDD" id="cd19867">
    <property type="entry name" value="DSRM_DGCR8_rpt1"/>
    <property type="match status" value="1"/>
</dbReference>
<dbReference type="Gene3D" id="3.30.160.590">
    <property type="match status" value="1"/>
</dbReference>
<dbReference type="Gene3D" id="3.30.160.20">
    <property type="match status" value="1"/>
</dbReference>
<reference evidence="3" key="1">
    <citation type="submission" date="2021-10" db="EMBL/GenBank/DDBJ databases">
        <title>Tropical sea cucumber genome reveals ecological adaptation and Cuvierian tubules defense mechanism.</title>
        <authorList>
            <person name="Chen T."/>
        </authorList>
    </citation>
    <scope>NUCLEOTIDE SEQUENCE</scope>
    <source>
        <strain evidence="3">Nanhai2018</strain>
        <tissue evidence="3">Muscle</tissue>
    </source>
</reference>
<gene>
    <name evidence="3" type="ORF">HOLleu_43039</name>
</gene>
<dbReference type="OrthoDB" id="112668at2759"/>
<organism evidence="3 4">
    <name type="scientific">Holothuria leucospilota</name>
    <name type="common">Black long sea cucumber</name>
    <name type="synonym">Mertensiothuria leucospilota</name>
    <dbReference type="NCBI Taxonomy" id="206669"/>
    <lineage>
        <taxon>Eukaryota</taxon>
        <taxon>Metazoa</taxon>
        <taxon>Echinodermata</taxon>
        <taxon>Eleutherozoa</taxon>
        <taxon>Echinozoa</taxon>
        <taxon>Holothuroidea</taxon>
        <taxon>Aspidochirotacea</taxon>
        <taxon>Aspidochirotida</taxon>
        <taxon>Holothuriidae</taxon>
        <taxon>Holothuria</taxon>
    </lineage>
</organism>
<keyword evidence="1" id="KW-0694">RNA-binding</keyword>
<protein>
    <submittedName>
        <fullName evidence="3">Microprocessor complex subunit DGCR8</fullName>
    </submittedName>
</protein>